<proteinExistence type="predicted"/>
<gene>
    <name evidence="1" type="ORF">CAUS1442_LOCUS5232</name>
</gene>
<organism evidence="1">
    <name type="scientific">Craspedostauros australis</name>
    <dbReference type="NCBI Taxonomy" id="1486917"/>
    <lineage>
        <taxon>Eukaryota</taxon>
        <taxon>Sar</taxon>
        <taxon>Stramenopiles</taxon>
        <taxon>Ochrophyta</taxon>
        <taxon>Bacillariophyta</taxon>
        <taxon>Bacillariophyceae</taxon>
        <taxon>Bacillariophycidae</taxon>
        <taxon>Naviculales</taxon>
        <taxon>Naviculaceae</taxon>
        <taxon>Craspedostauros</taxon>
    </lineage>
</organism>
<protein>
    <submittedName>
        <fullName evidence="1">Uncharacterized protein</fullName>
    </submittedName>
</protein>
<accession>A0A7R9ZM27</accession>
<sequence length="103" mass="11704">MHICIDDKEGKKHVRAAADNHPSRSSRAPQWVVAASCNPVQYDDRSDRSTDECRRSSAPMSTGMAVSCQKDQSLSFIRADRWNDFVSSNDSSFHEHWRCMSRA</sequence>
<name>A0A7R9ZM27_9STRA</name>
<reference evidence="1" key="1">
    <citation type="submission" date="2021-01" db="EMBL/GenBank/DDBJ databases">
        <authorList>
            <person name="Corre E."/>
            <person name="Pelletier E."/>
            <person name="Niang G."/>
            <person name="Scheremetjew M."/>
            <person name="Finn R."/>
            <person name="Kale V."/>
            <person name="Holt S."/>
            <person name="Cochrane G."/>
            <person name="Meng A."/>
            <person name="Brown T."/>
            <person name="Cohen L."/>
        </authorList>
    </citation>
    <scope>NUCLEOTIDE SEQUENCE</scope>
    <source>
        <strain evidence="1">CCMP3328</strain>
    </source>
</reference>
<dbReference type="AlphaFoldDB" id="A0A7R9ZM27"/>
<evidence type="ECO:0000313" key="1">
    <source>
        <dbReference type="EMBL" id="CAD8333131.1"/>
    </source>
</evidence>
<dbReference type="EMBL" id="HBEF01008310">
    <property type="protein sequence ID" value="CAD8333131.1"/>
    <property type="molecule type" value="Transcribed_RNA"/>
</dbReference>